<dbReference type="SMART" id="SM00112">
    <property type="entry name" value="CA"/>
    <property type="match status" value="1"/>
</dbReference>
<dbReference type="Pfam" id="PF08548">
    <property type="entry name" value="Peptidase_M10_C"/>
    <property type="match status" value="2"/>
</dbReference>
<sequence>MARIVGINETNETLTGGSSGDTLVGGAGENLLYGKGGADRFEASTRLADYKFSADTIADFQQGADKIDVSAFGISSFDQLKLILETKNGTDAFFNAYYFGYKHSIQINGVTASKLTAADFIFDTHGAKTEAGTARDDRMFGSTQADTLSGLDGSDQLFGGAGNDVLVGGSDTNLLYGQGGSDTFRVIERLDDYEFSADTIGDFQIGADKIDVSAFGISSFDQLKLILETKNGTDAFFNAYYFGYNHSIQINGITAGKLTSADFIYDTQGAKTEAGTARDDRLFGSTQADTLSGLDGSDQLFGGSGNDVLVGGSDTNHLYGQGGSDTFRMIERAADYEFSADTIGDFRVGSDKVDVSAFGISSFDQLKLILETKNGTDAFFNAYYFGYNHSIQFSKVAVSKLTAADFIYDTQGAKTEVGTARDDRLFGSAQADTLSGLDGSDQLFGGSGNDVLVGGSDTNLLYGQGGSDTFRMIERAADYEFSADTIGDFRVGSDKIDISAFGISSFDQLQLILETKNGTDAFFNAYYFGYNHSIQLSKVAKSKLTANDFIFDTQGAKDEVGTARNDRIFGSRQADTLDGGDGDDQLFGGVGNDRLIGGAGIDRLYGGSGTDTAVFAGKRSDYVITRNADGSVKVGSDLLVSIEKIEFDDTTISTPANRAPTAPSLSRTSVAENTAVGTTVGVFSATDPEGGAVTYRLTDSAGGLFKLSGNKLQVGKVFDYEKLQKDTITVEVTDLAGKTTIKTFTISITDVIETINGSTKGETLKGGIGADKIVAGAGNDTVFGYGGNDKLYGDAGDDTLYGGAGADDLSGGAGKDVFLFKTLSDSRVSSTGRDTIFDFSGTGGDRIDLSGIDASTKTAGNQAFSFLGTAAFTGKAGELRYDKKTSDTYIYADINGDKKADFAIHLDDAVTLSKGYFVL</sequence>
<dbReference type="Gene3D" id="2.150.10.10">
    <property type="entry name" value="Serralysin-like metalloprotease, C-terminal"/>
    <property type="match status" value="4"/>
</dbReference>
<dbReference type="PROSITE" id="PS50268">
    <property type="entry name" value="CADHERIN_2"/>
    <property type="match status" value="1"/>
</dbReference>
<comment type="caution">
    <text evidence="6">The sequence shown here is derived from an EMBL/GenBank/DDBJ whole genome shotgun (WGS) entry which is preliminary data.</text>
</comment>
<dbReference type="InterPro" id="IPR018511">
    <property type="entry name" value="Hemolysin-typ_Ca-bd_CS"/>
</dbReference>
<evidence type="ECO:0000259" key="5">
    <source>
        <dbReference type="PROSITE" id="PS50268"/>
    </source>
</evidence>
<dbReference type="PANTHER" id="PTHR38340:SF1">
    <property type="entry name" value="S-LAYER PROTEIN"/>
    <property type="match status" value="1"/>
</dbReference>
<dbReference type="RefSeq" id="WP_209853690.1">
    <property type="nucleotide sequence ID" value="NZ_JAGGJV010000005.1"/>
</dbReference>
<protein>
    <submittedName>
        <fullName evidence="6">Ca2+-binding RTX toxin-like protein</fullName>
    </submittedName>
</protein>
<dbReference type="SUPFAM" id="SSF49313">
    <property type="entry name" value="Cadherin-like"/>
    <property type="match status" value="1"/>
</dbReference>
<evidence type="ECO:0000256" key="1">
    <source>
        <dbReference type="ARBA" id="ARBA00001913"/>
    </source>
</evidence>
<comment type="cofactor">
    <cofactor evidence="1">
        <name>Ca(2+)</name>
        <dbReference type="ChEBI" id="CHEBI:29108"/>
    </cofactor>
</comment>
<dbReference type="PRINTS" id="PR00313">
    <property type="entry name" value="CABNDNGRPT"/>
</dbReference>
<reference evidence="6 7" key="1">
    <citation type="submission" date="2021-03" db="EMBL/GenBank/DDBJ databases">
        <title>Genomic Encyclopedia of Type Strains, Phase IV (KMG-IV): sequencing the most valuable type-strain genomes for metagenomic binning, comparative biology and taxonomic classification.</title>
        <authorList>
            <person name="Goeker M."/>
        </authorList>
    </citation>
    <scope>NUCLEOTIDE SEQUENCE [LARGE SCALE GENOMIC DNA]</scope>
    <source>
        <strain evidence="6 7">DSM 26427</strain>
    </source>
</reference>
<dbReference type="CDD" id="cd11304">
    <property type="entry name" value="Cadherin_repeat"/>
    <property type="match status" value="1"/>
</dbReference>
<dbReference type="PANTHER" id="PTHR38340">
    <property type="entry name" value="S-LAYER PROTEIN"/>
    <property type="match status" value="1"/>
</dbReference>
<dbReference type="SUPFAM" id="SSF51120">
    <property type="entry name" value="beta-Roll"/>
    <property type="match status" value="6"/>
</dbReference>
<dbReference type="EMBL" id="JAGGJV010000005">
    <property type="protein sequence ID" value="MBP1859665.1"/>
    <property type="molecule type" value="Genomic_DNA"/>
</dbReference>
<evidence type="ECO:0000256" key="2">
    <source>
        <dbReference type="ARBA" id="ARBA00004613"/>
    </source>
</evidence>
<dbReference type="Pfam" id="PF00353">
    <property type="entry name" value="HemolysinCabind"/>
    <property type="match status" value="5"/>
</dbReference>
<gene>
    <name evidence="6" type="ORF">J2Z75_003182</name>
</gene>
<name>A0ABS4EP14_9HYPH</name>
<evidence type="ECO:0000256" key="4">
    <source>
        <dbReference type="ARBA" id="ARBA00022737"/>
    </source>
</evidence>
<proteinExistence type="predicted"/>
<dbReference type="InterPro" id="IPR011049">
    <property type="entry name" value="Serralysin-like_metalloprot_C"/>
</dbReference>
<comment type="subcellular location">
    <subcellularLocation>
        <location evidence="2">Secreted</location>
    </subcellularLocation>
</comment>
<dbReference type="InterPro" id="IPR050557">
    <property type="entry name" value="RTX_toxin/Mannuronan_C5-epim"/>
</dbReference>
<dbReference type="InterPro" id="IPR013858">
    <property type="entry name" value="Peptidase_M10B_C"/>
</dbReference>
<keyword evidence="7" id="KW-1185">Reference proteome</keyword>
<accession>A0ABS4EP14</accession>
<dbReference type="PROSITE" id="PS00330">
    <property type="entry name" value="HEMOLYSIN_CALCIUM"/>
    <property type="match status" value="4"/>
</dbReference>
<evidence type="ECO:0000313" key="7">
    <source>
        <dbReference type="Proteomes" id="UP000823786"/>
    </source>
</evidence>
<keyword evidence="4" id="KW-0677">Repeat</keyword>
<dbReference type="Pfam" id="PF00028">
    <property type="entry name" value="Cadherin"/>
    <property type="match status" value="1"/>
</dbReference>
<evidence type="ECO:0000313" key="6">
    <source>
        <dbReference type="EMBL" id="MBP1859665.1"/>
    </source>
</evidence>
<dbReference type="Proteomes" id="UP000823786">
    <property type="component" value="Unassembled WGS sequence"/>
</dbReference>
<feature type="domain" description="Cadherin" evidence="5">
    <location>
        <begin position="662"/>
        <end position="764"/>
    </location>
</feature>
<dbReference type="InterPro" id="IPR015919">
    <property type="entry name" value="Cadherin-like_sf"/>
</dbReference>
<evidence type="ECO:0000256" key="3">
    <source>
        <dbReference type="ARBA" id="ARBA00022525"/>
    </source>
</evidence>
<dbReference type="InterPro" id="IPR001343">
    <property type="entry name" value="Hemolysn_Ca-bd"/>
</dbReference>
<keyword evidence="3" id="KW-0964">Secreted</keyword>
<organism evidence="6 7">
    <name type="scientific">Rhizobium herbae</name>
    <dbReference type="NCBI Taxonomy" id="508661"/>
    <lineage>
        <taxon>Bacteria</taxon>
        <taxon>Pseudomonadati</taxon>
        <taxon>Pseudomonadota</taxon>
        <taxon>Alphaproteobacteria</taxon>
        <taxon>Hyphomicrobiales</taxon>
        <taxon>Rhizobiaceae</taxon>
        <taxon>Rhizobium/Agrobacterium group</taxon>
        <taxon>Rhizobium</taxon>
    </lineage>
</organism>
<dbReference type="InterPro" id="IPR002126">
    <property type="entry name" value="Cadherin-like_dom"/>
</dbReference>